<dbReference type="PANTHER" id="PTHR39335:SF1">
    <property type="entry name" value="BLL4220 PROTEIN"/>
    <property type="match status" value="1"/>
</dbReference>
<keyword evidence="3" id="KW-0449">Lipoprotein</keyword>
<evidence type="ECO:0000256" key="2">
    <source>
        <dbReference type="SAM" id="SignalP"/>
    </source>
</evidence>
<organism evidence="3 4">
    <name type="scientific">Gandjariella thermophila</name>
    <dbReference type="NCBI Taxonomy" id="1931992"/>
    <lineage>
        <taxon>Bacteria</taxon>
        <taxon>Bacillati</taxon>
        <taxon>Actinomycetota</taxon>
        <taxon>Actinomycetes</taxon>
        <taxon>Pseudonocardiales</taxon>
        <taxon>Pseudonocardiaceae</taxon>
        <taxon>Gandjariella</taxon>
    </lineage>
</organism>
<keyword evidence="2" id="KW-0732">Signal</keyword>
<evidence type="ECO:0000256" key="1">
    <source>
        <dbReference type="SAM" id="MobiDB-lite"/>
    </source>
</evidence>
<dbReference type="Proteomes" id="UP000298860">
    <property type="component" value="Unassembled WGS sequence"/>
</dbReference>
<feature type="signal peptide" evidence="2">
    <location>
        <begin position="1"/>
        <end position="19"/>
    </location>
</feature>
<accession>A0A4D4JE45</accession>
<feature type="compositionally biased region" description="Low complexity" evidence="1">
    <location>
        <begin position="45"/>
        <end position="55"/>
    </location>
</feature>
<sequence length="338" mass="35101">MMALATAMLGAACTGNGQAAPANKATVKSVNGSAGYGNAQAGDYGSSVPTSESSPAAPPAGEGGAPTAQLTALKIAPAGSLSNALVDQNGRPLYRFDKDSNNPSTSNCDGQCAQNWPPVIVANNVDNSNNVNINNNVNVENVINNINVIGGIDKSKLGVVKRKDGSMQLTVNKWPMYWFAKDSGPGQANGEGAMGTWWVAAFNGTKAKDGAMPPTPGTTVIRAMPAGKFPKVATDGEGFTLYRFDKDVPNKASNCNGECAKAWPPVLAQDNLMLYGIDRNLVGTITRADGSKQLTLGGWPLYRYAKDTAACQTNGEAVGGVWWTAAVNGKKAKDVFPG</sequence>
<feature type="chain" id="PRO_5020829107" evidence="2">
    <location>
        <begin position="20"/>
        <end position="338"/>
    </location>
</feature>
<dbReference type="EMBL" id="BJFL01000039">
    <property type="protein sequence ID" value="GDY33310.1"/>
    <property type="molecule type" value="Genomic_DNA"/>
</dbReference>
<dbReference type="Pfam" id="PF03640">
    <property type="entry name" value="Lipoprotein_15"/>
    <property type="match status" value="4"/>
</dbReference>
<name>A0A4D4JE45_9PSEU</name>
<dbReference type="GO" id="GO:0043448">
    <property type="term" value="P:alkane catabolic process"/>
    <property type="evidence" value="ECO:0007669"/>
    <property type="project" value="TreeGrafter"/>
</dbReference>
<keyword evidence="4" id="KW-1185">Reference proteome</keyword>
<evidence type="ECO:0000313" key="3">
    <source>
        <dbReference type="EMBL" id="GDY33310.1"/>
    </source>
</evidence>
<dbReference type="PANTHER" id="PTHR39335">
    <property type="entry name" value="BLL4220 PROTEIN"/>
    <property type="match status" value="1"/>
</dbReference>
<protein>
    <submittedName>
        <fullName evidence="3">Lipoprotein</fullName>
    </submittedName>
</protein>
<comment type="caution">
    <text evidence="3">The sequence shown here is derived from an EMBL/GenBank/DDBJ whole genome shotgun (WGS) entry which is preliminary data.</text>
</comment>
<reference evidence="4" key="1">
    <citation type="submission" date="2019-04" db="EMBL/GenBank/DDBJ databases">
        <title>Draft genome sequence of Pseudonocardiaceae bacterium SL3-2-4.</title>
        <authorList>
            <person name="Ningsih F."/>
            <person name="Yokota A."/>
            <person name="Sakai Y."/>
            <person name="Nanatani K."/>
            <person name="Yabe S."/>
            <person name="Oetari A."/>
            <person name="Sjamsuridzal W."/>
        </authorList>
    </citation>
    <scope>NUCLEOTIDE SEQUENCE [LARGE SCALE GENOMIC DNA]</scope>
    <source>
        <strain evidence="4">SL3-2-4</strain>
    </source>
</reference>
<evidence type="ECO:0000313" key="4">
    <source>
        <dbReference type="Proteomes" id="UP000298860"/>
    </source>
</evidence>
<proteinExistence type="predicted"/>
<dbReference type="InterPro" id="IPR005297">
    <property type="entry name" value="Lipoprotein_repeat"/>
</dbReference>
<feature type="region of interest" description="Disordered" evidence="1">
    <location>
        <begin position="41"/>
        <end position="66"/>
    </location>
</feature>
<gene>
    <name evidence="3" type="ORF">GTS_49430</name>
</gene>
<dbReference type="AlphaFoldDB" id="A0A4D4JE45"/>